<keyword evidence="1" id="KW-0732">Signal</keyword>
<keyword evidence="4" id="KW-1185">Reference proteome</keyword>
<evidence type="ECO:0000313" key="3">
    <source>
        <dbReference type="EMBL" id="SEH86031.1"/>
    </source>
</evidence>
<organism evidence="3 4">
    <name type="scientific">Akkermansia glycaniphila</name>
    <dbReference type="NCBI Taxonomy" id="1679444"/>
    <lineage>
        <taxon>Bacteria</taxon>
        <taxon>Pseudomonadati</taxon>
        <taxon>Verrucomicrobiota</taxon>
        <taxon>Verrucomicrobiia</taxon>
        <taxon>Verrucomicrobiales</taxon>
        <taxon>Akkermansiaceae</taxon>
        <taxon>Akkermansia</taxon>
    </lineage>
</organism>
<feature type="signal peptide" evidence="1">
    <location>
        <begin position="1"/>
        <end position="17"/>
    </location>
</feature>
<protein>
    <submittedName>
        <fullName evidence="3">Lysm domain</fullName>
    </submittedName>
</protein>
<dbReference type="InterPro" id="IPR036779">
    <property type="entry name" value="LysM_dom_sf"/>
</dbReference>
<dbReference type="PROSITE" id="PS51782">
    <property type="entry name" value="LYSM"/>
    <property type="match status" value="1"/>
</dbReference>
<dbReference type="STRING" id="1679444.PYTT_1271"/>
<feature type="chain" id="PRO_5014266526" evidence="1">
    <location>
        <begin position="18"/>
        <end position="100"/>
    </location>
</feature>
<dbReference type="CDD" id="cd00118">
    <property type="entry name" value="LysM"/>
    <property type="match status" value="1"/>
</dbReference>
<dbReference type="Gene3D" id="3.10.350.10">
    <property type="entry name" value="LysM domain"/>
    <property type="match status" value="1"/>
</dbReference>
<dbReference type="InterPro" id="IPR018392">
    <property type="entry name" value="LysM"/>
</dbReference>
<evidence type="ECO:0000256" key="1">
    <source>
        <dbReference type="SAM" id="SignalP"/>
    </source>
</evidence>
<dbReference type="KEGG" id="agl:PYTT_1271"/>
<evidence type="ECO:0000259" key="2">
    <source>
        <dbReference type="PROSITE" id="PS51782"/>
    </source>
</evidence>
<sequence>MNNIFSTLACLCIAAIAAFGGTASGETAVAALHAGKQSGVSAAKPKRHLHTYAVKRGETLESIAKKFGTTADEIRKDSRLNKKARIRTGQTIRVRMEDTH</sequence>
<proteinExistence type="predicted"/>
<dbReference type="SMART" id="SM00257">
    <property type="entry name" value="LysM"/>
    <property type="match status" value="1"/>
</dbReference>
<accession>A0A1C7PBY6</accession>
<dbReference type="OrthoDB" id="9795421at2"/>
<reference evidence="4" key="1">
    <citation type="submission" date="2016-09" db="EMBL/GenBank/DDBJ databases">
        <authorList>
            <person name="Koehorst J."/>
        </authorList>
    </citation>
    <scope>NUCLEOTIDE SEQUENCE [LARGE SCALE GENOMIC DNA]</scope>
</reference>
<dbReference type="SUPFAM" id="SSF54106">
    <property type="entry name" value="LysM domain"/>
    <property type="match status" value="1"/>
</dbReference>
<dbReference type="Pfam" id="PF01476">
    <property type="entry name" value="LysM"/>
    <property type="match status" value="1"/>
</dbReference>
<evidence type="ECO:0000313" key="4">
    <source>
        <dbReference type="Proteomes" id="UP000176204"/>
    </source>
</evidence>
<dbReference type="EMBL" id="LT629973">
    <property type="protein sequence ID" value="SEH86031.1"/>
    <property type="molecule type" value="Genomic_DNA"/>
</dbReference>
<dbReference type="Proteomes" id="UP000176204">
    <property type="component" value="Chromosome I"/>
</dbReference>
<gene>
    <name evidence="3" type="ORF">PYTT_1271</name>
</gene>
<name>A0A1C7PBY6_9BACT</name>
<dbReference type="RefSeq" id="WP_067775554.1">
    <property type="nucleotide sequence ID" value="NZ_LIGX01000022.1"/>
</dbReference>
<dbReference type="AlphaFoldDB" id="A0A1C7PBY6"/>
<feature type="domain" description="LysM" evidence="2">
    <location>
        <begin position="50"/>
        <end position="94"/>
    </location>
</feature>